<keyword evidence="2" id="KW-0677">Repeat</keyword>
<dbReference type="Proteomes" id="UP000007798">
    <property type="component" value="Unassembled WGS sequence"/>
</dbReference>
<keyword evidence="3" id="KW-0812">Transmembrane</keyword>
<dbReference type="AlphaFoldDB" id="B4MQW6"/>
<evidence type="ECO:0000313" key="6">
    <source>
        <dbReference type="Proteomes" id="UP000007798"/>
    </source>
</evidence>
<organism evidence="6">
    <name type="scientific">Drosophila willistoni</name>
    <name type="common">Fruit fly</name>
    <dbReference type="NCBI Taxonomy" id="7260"/>
    <lineage>
        <taxon>Eukaryota</taxon>
        <taxon>Metazoa</taxon>
        <taxon>Ecdysozoa</taxon>
        <taxon>Arthropoda</taxon>
        <taxon>Hexapoda</taxon>
        <taxon>Insecta</taxon>
        <taxon>Pterygota</taxon>
        <taxon>Neoptera</taxon>
        <taxon>Endopterygota</taxon>
        <taxon>Diptera</taxon>
        <taxon>Brachycera</taxon>
        <taxon>Muscomorpha</taxon>
        <taxon>Ephydroidea</taxon>
        <taxon>Drosophilidae</taxon>
        <taxon>Drosophila</taxon>
        <taxon>Sophophora</taxon>
    </lineage>
</organism>
<dbReference type="Gene3D" id="3.80.10.10">
    <property type="entry name" value="Ribonuclease Inhibitor"/>
    <property type="match status" value="3"/>
</dbReference>
<keyword evidence="3" id="KW-1133">Transmembrane helix</keyword>
<keyword evidence="4" id="KW-0732">Signal</keyword>
<dbReference type="FunCoup" id="B4MQW6">
    <property type="interactions" value="1"/>
</dbReference>
<dbReference type="SMR" id="B4MQW6"/>
<dbReference type="InterPro" id="IPR001611">
    <property type="entry name" value="Leu-rich_rpt"/>
</dbReference>
<dbReference type="OMA" id="DVFKGPY"/>
<evidence type="ECO:0000256" key="3">
    <source>
        <dbReference type="SAM" id="Phobius"/>
    </source>
</evidence>
<evidence type="ECO:0000313" key="5">
    <source>
        <dbReference type="EMBL" id="EDW74505.1"/>
    </source>
</evidence>
<evidence type="ECO:0000256" key="4">
    <source>
        <dbReference type="SAM" id="SignalP"/>
    </source>
</evidence>
<dbReference type="PRINTS" id="PR00019">
    <property type="entry name" value="LEURICHRPT"/>
</dbReference>
<keyword evidence="1" id="KW-0433">Leucine-rich repeat</keyword>
<dbReference type="OrthoDB" id="72369at2759"/>
<evidence type="ECO:0000256" key="1">
    <source>
        <dbReference type="ARBA" id="ARBA00022614"/>
    </source>
</evidence>
<sequence>MFWRRNNAVSFGLFIWLVINIISPICCDDNVTPTTTTKPTTVKPIINVNNSTLCKKCTCSIDQKFMDCTEKLDGWFTEDEWNILVNGDIVFETIKLEHINLTNIPILPKYGVKNLYLGHNQIDSIVDGAFSNLTELTTLDLSNNKLNAKMLKPDVFQGPYTTNDFEALENLKSLNLGYNELHTLDDDIFEHAPNLEELILCANAFQVIDMQTETAISGLQYLKILDLSYMEIKTLPKTILHGPQELETFIAAGNLFTKLPEGLEHAENLERLVLNENPIGNLEGDNVFPELPKLKFLSLAYMEDIKRIGAGAFSQLQNLTELILSDNKFLEEIDEQAFAKNITGGQYLDYAPLDKLYLNNCNLTKLSRELIQRWDKLTAIDLRYNPWTCDSSNTHIINTLIPQIVKATPLLAKNVQCDSPASLKEMELVQVHNDHLVENAEQGSLVWIGLLVFVLIAIPISLGGFMLYRRGCFGLTRRKDRAASRALYNRASFNEDFHI</sequence>
<dbReference type="Pfam" id="PF13855">
    <property type="entry name" value="LRR_8"/>
    <property type="match status" value="3"/>
</dbReference>
<dbReference type="HOGENOM" id="CLU_035455_0_0_1"/>
<keyword evidence="3" id="KW-0472">Membrane</keyword>
<reference evidence="5 6" key="1">
    <citation type="journal article" date="2007" name="Nature">
        <title>Evolution of genes and genomes on the Drosophila phylogeny.</title>
        <authorList>
            <consortium name="Drosophila 12 Genomes Consortium"/>
            <person name="Clark A.G."/>
            <person name="Eisen M.B."/>
            <person name="Smith D.R."/>
            <person name="Bergman C.M."/>
            <person name="Oliver B."/>
            <person name="Markow T.A."/>
            <person name="Kaufman T.C."/>
            <person name="Kellis M."/>
            <person name="Gelbart W."/>
            <person name="Iyer V.N."/>
            <person name="Pollard D.A."/>
            <person name="Sackton T.B."/>
            <person name="Larracuente A.M."/>
            <person name="Singh N.D."/>
            <person name="Abad J.P."/>
            <person name="Abt D.N."/>
            <person name="Adryan B."/>
            <person name="Aguade M."/>
            <person name="Akashi H."/>
            <person name="Anderson W.W."/>
            <person name="Aquadro C.F."/>
            <person name="Ardell D.H."/>
            <person name="Arguello R."/>
            <person name="Artieri C.G."/>
            <person name="Barbash D.A."/>
            <person name="Barker D."/>
            <person name="Barsanti P."/>
            <person name="Batterham P."/>
            <person name="Batzoglou S."/>
            <person name="Begun D."/>
            <person name="Bhutkar A."/>
            <person name="Blanco E."/>
            <person name="Bosak S.A."/>
            <person name="Bradley R.K."/>
            <person name="Brand A.D."/>
            <person name="Brent M.R."/>
            <person name="Brooks A.N."/>
            <person name="Brown R.H."/>
            <person name="Butlin R.K."/>
            <person name="Caggese C."/>
            <person name="Calvi B.R."/>
            <person name="Bernardo de Carvalho A."/>
            <person name="Caspi A."/>
            <person name="Castrezana S."/>
            <person name="Celniker S.E."/>
            <person name="Chang J.L."/>
            <person name="Chapple C."/>
            <person name="Chatterji S."/>
            <person name="Chinwalla A."/>
            <person name="Civetta A."/>
            <person name="Clifton S.W."/>
            <person name="Comeron J.M."/>
            <person name="Costello J.C."/>
            <person name="Coyne J.A."/>
            <person name="Daub J."/>
            <person name="David R.G."/>
            <person name="Delcher A.L."/>
            <person name="Delehaunty K."/>
            <person name="Do C.B."/>
            <person name="Ebling H."/>
            <person name="Edwards K."/>
            <person name="Eickbush T."/>
            <person name="Evans J.D."/>
            <person name="Filipski A."/>
            <person name="Findeiss S."/>
            <person name="Freyhult E."/>
            <person name="Fulton L."/>
            <person name="Fulton R."/>
            <person name="Garcia A.C."/>
            <person name="Gardiner A."/>
            <person name="Garfield D.A."/>
            <person name="Garvin B.E."/>
            <person name="Gibson G."/>
            <person name="Gilbert D."/>
            <person name="Gnerre S."/>
            <person name="Godfrey J."/>
            <person name="Good R."/>
            <person name="Gotea V."/>
            <person name="Gravely B."/>
            <person name="Greenberg A.J."/>
            <person name="Griffiths-Jones S."/>
            <person name="Gross S."/>
            <person name="Guigo R."/>
            <person name="Gustafson E.A."/>
            <person name="Haerty W."/>
            <person name="Hahn M.W."/>
            <person name="Halligan D.L."/>
            <person name="Halpern A.L."/>
            <person name="Halter G.M."/>
            <person name="Han M.V."/>
            <person name="Heger A."/>
            <person name="Hillier L."/>
            <person name="Hinrichs A.S."/>
            <person name="Holmes I."/>
            <person name="Hoskins R.A."/>
            <person name="Hubisz M.J."/>
            <person name="Hultmark D."/>
            <person name="Huntley M.A."/>
            <person name="Jaffe D.B."/>
            <person name="Jagadeeshan S."/>
            <person name="Jeck W.R."/>
            <person name="Johnson J."/>
            <person name="Jones C.D."/>
            <person name="Jordan W.C."/>
            <person name="Karpen G.H."/>
            <person name="Kataoka E."/>
            <person name="Keightley P.D."/>
            <person name="Kheradpour P."/>
            <person name="Kirkness E.F."/>
            <person name="Koerich L.B."/>
            <person name="Kristiansen K."/>
            <person name="Kudrna D."/>
            <person name="Kulathinal R.J."/>
            <person name="Kumar S."/>
            <person name="Kwok R."/>
            <person name="Lander E."/>
            <person name="Langley C.H."/>
            <person name="Lapoint R."/>
            <person name="Lazzaro B.P."/>
            <person name="Lee S.J."/>
            <person name="Levesque L."/>
            <person name="Li R."/>
            <person name="Lin C.F."/>
            <person name="Lin M.F."/>
            <person name="Lindblad-Toh K."/>
            <person name="Llopart A."/>
            <person name="Long M."/>
            <person name="Low L."/>
            <person name="Lozovsky E."/>
            <person name="Lu J."/>
            <person name="Luo M."/>
            <person name="Machado C.A."/>
            <person name="Makalowski W."/>
            <person name="Marzo M."/>
            <person name="Matsuda M."/>
            <person name="Matzkin L."/>
            <person name="McAllister B."/>
            <person name="McBride C.S."/>
            <person name="McKernan B."/>
            <person name="McKernan K."/>
            <person name="Mendez-Lago M."/>
            <person name="Minx P."/>
            <person name="Mollenhauer M.U."/>
            <person name="Montooth K."/>
            <person name="Mount S.M."/>
            <person name="Mu X."/>
            <person name="Myers E."/>
            <person name="Negre B."/>
            <person name="Newfeld S."/>
            <person name="Nielsen R."/>
            <person name="Noor M.A."/>
            <person name="O'Grady P."/>
            <person name="Pachter L."/>
            <person name="Papaceit M."/>
            <person name="Parisi M.J."/>
            <person name="Parisi M."/>
            <person name="Parts L."/>
            <person name="Pedersen J.S."/>
            <person name="Pesole G."/>
            <person name="Phillippy A.M."/>
            <person name="Ponting C.P."/>
            <person name="Pop M."/>
            <person name="Porcelli D."/>
            <person name="Powell J.R."/>
            <person name="Prohaska S."/>
            <person name="Pruitt K."/>
            <person name="Puig M."/>
            <person name="Quesneville H."/>
            <person name="Ram K.R."/>
            <person name="Rand D."/>
            <person name="Rasmussen M.D."/>
            <person name="Reed L.K."/>
            <person name="Reenan R."/>
            <person name="Reily A."/>
            <person name="Remington K.A."/>
            <person name="Rieger T.T."/>
            <person name="Ritchie M.G."/>
            <person name="Robin C."/>
            <person name="Rogers Y.H."/>
            <person name="Rohde C."/>
            <person name="Rozas J."/>
            <person name="Rubenfield M.J."/>
            <person name="Ruiz A."/>
            <person name="Russo S."/>
            <person name="Salzberg S.L."/>
            <person name="Sanchez-Gracia A."/>
            <person name="Saranga D.J."/>
            <person name="Sato H."/>
            <person name="Schaeffer S.W."/>
            <person name="Schatz M.C."/>
            <person name="Schlenke T."/>
            <person name="Schwartz R."/>
            <person name="Segarra C."/>
            <person name="Singh R.S."/>
            <person name="Sirot L."/>
            <person name="Sirota M."/>
            <person name="Sisneros N.B."/>
            <person name="Smith C.D."/>
            <person name="Smith T.F."/>
            <person name="Spieth J."/>
            <person name="Stage D.E."/>
            <person name="Stark A."/>
            <person name="Stephan W."/>
            <person name="Strausberg R.L."/>
            <person name="Strempel S."/>
            <person name="Sturgill D."/>
            <person name="Sutton G."/>
            <person name="Sutton G.G."/>
            <person name="Tao W."/>
            <person name="Teichmann S."/>
            <person name="Tobari Y.N."/>
            <person name="Tomimura Y."/>
            <person name="Tsolas J.M."/>
            <person name="Valente V.L."/>
            <person name="Venter E."/>
            <person name="Venter J.C."/>
            <person name="Vicario S."/>
            <person name="Vieira F.G."/>
            <person name="Vilella A.J."/>
            <person name="Villasante A."/>
            <person name="Walenz B."/>
            <person name="Wang J."/>
            <person name="Wasserman M."/>
            <person name="Watts T."/>
            <person name="Wilson D."/>
            <person name="Wilson R.K."/>
            <person name="Wing R.A."/>
            <person name="Wolfner M.F."/>
            <person name="Wong A."/>
            <person name="Wong G.K."/>
            <person name="Wu C.I."/>
            <person name="Wu G."/>
            <person name="Yamamoto D."/>
            <person name="Yang H.P."/>
            <person name="Yang S.P."/>
            <person name="Yorke J.A."/>
            <person name="Yoshida K."/>
            <person name="Zdobnov E."/>
            <person name="Zhang P."/>
            <person name="Zhang Y."/>
            <person name="Zimin A.V."/>
            <person name="Baldwin J."/>
            <person name="Abdouelleil A."/>
            <person name="Abdulkadir J."/>
            <person name="Abebe A."/>
            <person name="Abera B."/>
            <person name="Abreu J."/>
            <person name="Acer S.C."/>
            <person name="Aftuck L."/>
            <person name="Alexander A."/>
            <person name="An P."/>
            <person name="Anderson E."/>
            <person name="Anderson S."/>
            <person name="Arachi H."/>
            <person name="Azer M."/>
            <person name="Bachantsang P."/>
            <person name="Barry A."/>
            <person name="Bayul T."/>
            <person name="Berlin A."/>
            <person name="Bessette D."/>
            <person name="Bloom T."/>
            <person name="Blye J."/>
            <person name="Boguslavskiy L."/>
            <person name="Bonnet C."/>
            <person name="Boukhgalter B."/>
            <person name="Bourzgui I."/>
            <person name="Brown A."/>
            <person name="Cahill P."/>
            <person name="Channer S."/>
            <person name="Cheshatsang Y."/>
            <person name="Chuda L."/>
            <person name="Citroen M."/>
            <person name="Collymore A."/>
            <person name="Cooke P."/>
            <person name="Costello M."/>
            <person name="D'Aco K."/>
            <person name="Daza R."/>
            <person name="De Haan G."/>
            <person name="DeGray S."/>
            <person name="DeMaso C."/>
            <person name="Dhargay N."/>
            <person name="Dooley K."/>
            <person name="Dooley E."/>
            <person name="Doricent M."/>
            <person name="Dorje P."/>
            <person name="Dorjee K."/>
            <person name="Dupes A."/>
            <person name="Elong R."/>
            <person name="Falk J."/>
            <person name="Farina A."/>
            <person name="Faro S."/>
            <person name="Ferguson D."/>
            <person name="Fisher S."/>
            <person name="Foley C.D."/>
            <person name="Franke A."/>
            <person name="Friedrich D."/>
            <person name="Gadbois L."/>
            <person name="Gearin G."/>
            <person name="Gearin C.R."/>
            <person name="Giannoukos G."/>
            <person name="Goode T."/>
            <person name="Graham J."/>
            <person name="Grandbois E."/>
            <person name="Grewal S."/>
            <person name="Gyaltsen K."/>
            <person name="Hafez N."/>
            <person name="Hagos B."/>
            <person name="Hall J."/>
            <person name="Henson C."/>
            <person name="Hollinger A."/>
            <person name="Honan T."/>
            <person name="Huard M.D."/>
            <person name="Hughes L."/>
            <person name="Hurhula B."/>
            <person name="Husby M.E."/>
            <person name="Kamat A."/>
            <person name="Kanga B."/>
            <person name="Kashin S."/>
            <person name="Khazanovich D."/>
            <person name="Kisner P."/>
            <person name="Lance K."/>
            <person name="Lara M."/>
            <person name="Lee W."/>
            <person name="Lennon N."/>
            <person name="Letendre F."/>
            <person name="LeVine R."/>
            <person name="Lipovsky A."/>
            <person name="Liu X."/>
            <person name="Liu J."/>
            <person name="Liu S."/>
            <person name="Lokyitsang T."/>
            <person name="Lokyitsang Y."/>
            <person name="Lubonja R."/>
            <person name="Lui A."/>
            <person name="MacDonald P."/>
            <person name="Magnisalis V."/>
            <person name="Maru K."/>
            <person name="Matthews C."/>
            <person name="McCusker W."/>
            <person name="McDonough S."/>
            <person name="Mehta T."/>
            <person name="Meldrim J."/>
            <person name="Meneus L."/>
            <person name="Mihai O."/>
            <person name="Mihalev A."/>
            <person name="Mihova T."/>
            <person name="Mittelman R."/>
            <person name="Mlenga V."/>
            <person name="Montmayeur A."/>
            <person name="Mulrain L."/>
            <person name="Navidi A."/>
            <person name="Naylor J."/>
            <person name="Negash T."/>
            <person name="Nguyen T."/>
            <person name="Nguyen N."/>
            <person name="Nicol R."/>
            <person name="Norbu C."/>
            <person name="Norbu N."/>
            <person name="Novod N."/>
            <person name="O'Neill B."/>
            <person name="Osman S."/>
            <person name="Markiewicz E."/>
            <person name="Oyono O.L."/>
            <person name="Patti C."/>
            <person name="Phunkhang P."/>
            <person name="Pierre F."/>
            <person name="Priest M."/>
            <person name="Raghuraman S."/>
            <person name="Rege F."/>
            <person name="Reyes R."/>
            <person name="Rise C."/>
            <person name="Rogov P."/>
            <person name="Ross K."/>
            <person name="Ryan E."/>
            <person name="Settipalli S."/>
            <person name="Shea T."/>
            <person name="Sherpa N."/>
            <person name="Shi L."/>
            <person name="Shih D."/>
            <person name="Sparrow T."/>
            <person name="Spaulding J."/>
            <person name="Stalker J."/>
            <person name="Stange-Thomann N."/>
            <person name="Stavropoulos S."/>
            <person name="Stone C."/>
            <person name="Strader C."/>
            <person name="Tesfaye S."/>
            <person name="Thomson T."/>
            <person name="Thoulutsang Y."/>
            <person name="Thoulutsang D."/>
            <person name="Topham K."/>
            <person name="Topping I."/>
            <person name="Tsamla T."/>
            <person name="Vassiliev H."/>
            <person name="Vo A."/>
            <person name="Wangchuk T."/>
            <person name="Wangdi T."/>
            <person name="Weiand M."/>
            <person name="Wilkinson J."/>
            <person name="Wilson A."/>
            <person name="Yadav S."/>
            <person name="Young G."/>
            <person name="Yu Q."/>
            <person name="Zembek L."/>
            <person name="Zhong D."/>
            <person name="Zimmer A."/>
            <person name="Zwirko Z."/>
            <person name="Jaffe D.B."/>
            <person name="Alvarez P."/>
            <person name="Brockman W."/>
            <person name="Butler J."/>
            <person name="Chin C."/>
            <person name="Gnerre S."/>
            <person name="Grabherr M."/>
            <person name="Kleber M."/>
            <person name="Mauceli E."/>
            <person name="MacCallum I."/>
        </authorList>
    </citation>
    <scope>NUCLEOTIDE SEQUENCE [LARGE SCALE GENOMIC DNA]</scope>
    <source>
        <strain evidence="6">Tucson 14030-0811.24</strain>
    </source>
</reference>
<dbReference type="PANTHER" id="PTHR24366:SF168">
    <property type="entry name" value="GH22922P-RELATED"/>
    <property type="match status" value="1"/>
</dbReference>
<dbReference type="eggNOG" id="KOG0619">
    <property type="taxonomic scope" value="Eukaryota"/>
</dbReference>
<accession>B4MQW6</accession>
<dbReference type="SUPFAM" id="SSF52058">
    <property type="entry name" value="L domain-like"/>
    <property type="match status" value="1"/>
</dbReference>
<dbReference type="SMART" id="SM00369">
    <property type="entry name" value="LRR_TYP"/>
    <property type="match status" value="5"/>
</dbReference>
<dbReference type="PANTHER" id="PTHR24366">
    <property type="entry name" value="IG(IMMUNOGLOBULIN) AND LRR(LEUCINE RICH REPEAT) DOMAINS"/>
    <property type="match status" value="1"/>
</dbReference>
<dbReference type="InterPro" id="IPR003591">
    <property type="entry name" value="Leu-rich_rpt_typical-subtyp"/>
</dbReference>
<name>B4MQW6_DROWI</name>
<dbReference type="PhylomeDB" id="B4MQW6"/>
<evidence type="ECO:0000256" key="2">
    <source>
        <dbReference type="ARBA" id="ARBA00022737"/>
    </source>
</evidence>
<dbReference type="InterPro" id="IPR032675">
    <property type="entry name" value="LRR_dom_sf"/>
</dbReference>
<dbReference type="InParanoid" id="B4MQW6"/>
<feature type="chain" id="PRO_5002818529" evidence="4">
    <location>
        <begin position="28"/>
        <end position="499"/>
    </location>
</feature>
<dbReference type="PROSITE" id="PS51450">
    <property type="entry name" value="LRR"/>
    <property type="match status" value="1"/>
</dbReference>
<feature type="transmembrane region" description="Helical" evidence="3">
    <location>
        <begin position="445"/>
        <end position="468"/>
    </location>
</feature>
<protein>
    <submittedName>
        <fullName evidence="5">GK21955</fullName>
    </submittedName>
</protein>
<proteinExistence type="predicted"/>
<gene>
    <name evidence="5" type="primary">Dwil\GK21955</name>
    <name evidence="5" type="ORF">Dwil_GK21955</name>
</gene>
<keyword evidence="6" id="KW-1185">Reference proteome</keyword>
<dbReference type="STRING" id="7260.B4MQW6"/>
<dbReference type="KEGG" id="dwi:6640595"/>
<feature type="signal peptide" evidence="4">
    <location>
        <begin position="1"/>
        <end position="27"/>
    </location>
</feature>
<dbReference type="EMBL" id="CH963849">
    <property type="protein sequence ID" value="EDW74505.1"/>
    <property type="molecule type" value="Genomic_DNA"/>
</dbReference>